<dbReference type="Proteomes" id="UP000294894">
    <property type="component" value="Chromosome"/>
</dbReference>
<dbReference type="PANTHER" id="PTHR33204:SF18">
    <property type="entry name" value="TRANSCRIPTIONAL REGULATORY PROTEIN"/>
    <property type="match status" value="1"/>
</dbReference>
<evidence type="ECO:0000259" key="4">
    <source>
        <dbReference type="PROSITE" id="PS51118"/>
    </source>
</evidence>
<keyword evidence="2" id="KW-0238">DNA-binding</keyword>
<dbReference type="Gene3D" id="1.10.10.10">
    <property type="entry name" value="Winged helix-like DNA-binding domain superfamily/Winged helix DNA-binding domain"/>
    <property type="match status" value="1"/>
</dbReference>
<dbReference type="OrthoDB" id="9792527at2"/>
<dbReference type="GO" id="GO:0003677">
    <property type="term" value="F:DNA binding"/>
    <property type="evidence" value="ECO:0007669"/>
    <property type="project" value="UniProtKB-KW"/>
</dbReference>
<organism evidence="5 6">
    <name type="scientific">Nocardioides euryhalodurans</name>
    <dbReference type="NCBI Taxonomy" id="2518370"/>
    <lineage>
        <taxon>Bacteria</taxon>
        <taxon>Bacillati</taxon>
        <taxon>Actinomycetota</taxon>
        <taxon>Actinomycetes</taxon>
        <taxon>Propionibacteriales</taxon>
        <taxon>Nocardioidaceae</taxon>
        <taxon>Nocardioides</taxon>
    </lineage>
</organism>
<dbReference type="GO" id="GO:0003700">
    <property type="term" value="F:DNA-binding transcription factor activity"/>
    <property type="evidence" value="ECO:0007669"/>
    <property type="project" value="InterPro"/>
</dbReference>
<dbReference type="PROSITE" id="PS51118">
    <property type="entry name" value="HTH_HXLR"/>
    <property type="match status" value="1"/>
</dbReference>
<dbReference type="InterPro" id="IPR001845">
    <property type="entry name" value="HTH_ArsR_DNA-bd_dom"/>
</dbReference>
<dbReference type="InterPro" id="IPR002577">
    <property type="entry name" value="HTH_HxlR"/>
</dbReference>
<protein>
    <submittedName>
        <fullName evidence="5">Transcriptional regulator</fullName>
    </submittedName>
</protein>
<dbReference type="InterPro" id="IPR011991">
    <property type="entry name" value="ArsR-like_HTH"/>
</dbReference>
<evidence type="ECO:0000256" key="3">
    <source>
        <dbReference type="ARBA" id="ARBA00023163"/>
    </source>
</evidence>
<dbReference type="KEGG" id="noy:EXE57_12310"/>
<gene>
    <name evidence="5" type="ORF">EXE57_12310</name>
</gene>
<evidence type="ECO:0000313" key="6">
    <source>
        <dbReference type="Proteomes" id="UP000294894"/>
    </source>
</evidence>
<dbReference type="PANTHER" id="PTHR33204">
    <property type="entry name" value="TRANSCRIPTIONAL REGULATOR, MARR FAMILY"/>
    <property type="match status" value="1"/>
</dbReference>
<feature type="domain" description="HTH hxlR-type" evidence="4">
    <location>
        <begin position="8"/>
        <end position="103"/>
    </location>
</feature>
<keyword evidence="1" id="KW-0805">Transcription regulation</keyword>
<reference evidence="5 6" key="1">
    <citation type="submission" date="2019-03" db="EMBL/GenBank/DDBJ databases">
        <title>Three New Species of Nocardioides, Nocardioides euryhalodurans sp. nov., Nocardioides seonyuensis sp. nov. and Nocardioides eburneoflavus sp. nov., Iolated from Soil.</title>
        <authorList>
            <person name="Roh S.G."/>
            <person name="Lee C."/>
            <person name="Kim M.-K."/>
            <person name="Kim S.B."/>
        </authorList>
    </citation>
    <scope>NUCLEOTIDE SEQUENCE [LARGE SCALE GENOMIC DNA]</scope>
    <source>
        <strain evidence="5 6">MMS17-SY117</strain>
    </source>
</reference>
<name>A0A4P7GM77_9ACTN</name>
<dbReference type="InterPro" id="IPR036388">
    <property type="entry name" value="WH-like_DNA-bd_sf"/>
</dbReference>
<dbReference type="Pfam" id="PF01638">
    <property type="entry name" value="HxlR"/>
    <property type="match status" value="1"/>
</dbReference>
<keyword evidence="6" id="KW-1185">Reference proteome</keyword>
<dbReference type="RefSeq" id="WP_135077905.1">
    <property type="nucleotide sequence ID" value="NZ_CP038267.1"/>
</dbReference>
<dbReference type="SUPFAM" id="SSF46785">
    <property type="entry name" value="Winged helix' DNA-binding domain"/>
    <property type="match status" value="1"/>
</dbReference>
<proteinExistence type="predicted"/>
<dbReference type="CDD" id="cd00090">
    <property type="entry name" value="HTH_ARSR"/>
    <property type="match status" value="1"/>
</dbReference>
<evidence type="ECO:0000313" key="5">
    <source>
        <dbReference type="EMBL" id="QBR92964.1"/>
    </source>
</evidence>
<accession>A0A4P7GM77</accession>
<sequence length="229" mass="26060">MTGYGQFCPIAKTMEVLDERWTVLIIRELLAGSHHFNELRRGVPKMSPALLSKRLRSLQRAGIVMRLGDGNRVRYELTPGGKELGPVVMALGEWGIRWRTQLGDEDLDPHLLMWDVHRSLDLDAMPDGRTVLRFLFPDVERTTREWWIVVQGTDVDLCDFDPGHDVSVSAESSLRTMVDIWRGELAWQPALRSGDLTLQGPQAVRRALPHWLKLSAFAHVPRREPEPVG</sequence>
<dbReference type="AlphaFoldDB" id="A0A4P7GM77"/>
<evidence type="ECO:0000256" key="2">
    <source>
        <dbReference type="ARBA" id="ARBA00023125"/>
    </source>
</evidence>
<dbReference type="InterPro" id="IPR036527">
    <property type="entry name" value="SCP2_sterol-bd_dom_sf"/>
</dbReference>
<dbReference type="InterPro" id="IPR036390">
    <property type="entry name" value="WH_DNA-bd_sf"/>
</dbReference>
<keyword evidence="3" id="KW-0804">Transcription</keyword>
<evidence type="ECO:0000256" key="1">
    <source>
        <dbReference type="ARBA" id="ARBA00023015"/>
    </source>
</evidence>
<dbReference type="EMBL" id="CP038267">
    <property type="protein sequence ID" value="QBR92964.1"/>
    <property type="molecule type" value="Genomic_DNA"/>
</dbReference>
<dbReference type="SUPFAM" id="SSF55718">
    <property type="entry name" value="SCP-like"/>
    <property type="match status" value="1"/>
</dbReference>
<dbReference type="SMART" id="SM00418">
    <property type="entry name" value="HTH_ARSR"/>
    <property type="match status" value="1"/>
</dbReference>